<keyword evidence="1" id="KW-0812">Transmembrane</keyword>
<keyword evidence="3" id="KW-1185">Reference proteome</keyword>
<evidence type="ECO:0000313" key="3">
    <source>
        <dbReference type="Proteomes" id="UP000233837"/>
    </source>
</evidence>
<name>A0A2I0W912_9ASPA</name>
<feature type="transmembrane region" description="Helical" evidence="1">
    <location>
        <begin position="95"/>
        <end position="118"/>
    </location>
</feature>
<organism evidence="2 3">
    <name type="scientific">Dendrobium catenatum</name>
    <dbReference type="NCBI Taxonomy" id="906689"/>
    <lineage>
        <taxon>Eukaryota</taxon>
        <taxon>Viridiplantae</taxon>
        <taxon>Streptophyta</taxon>
        <taxon>Embryophyta</taxon>
        <taxon>Tracheophyta</taxon>
        <taxon>Spermatophyta</taxon>
        <taxon>Magnoliopsida</taxon>
        <taxon>Liliopsida</taxon>
        <taxon>Asparagales</taxon>
        <taxon>Orchidaceae</taxon>
        <taxon>Epidendroideae</taxon>
        <taxon>Malaxideae</taxon>
        <taxon>Dendrobiinae</taxon>
        <taxon>Dendrobium</taxon>
    </lineage>
</organism>
<reference evidence="2 3" key="1">
    <citation type="journal article" date="2016" name="Sci. Rep.">
        <title>The Dendrobium catenatum Lindl. genome sequence provides insights into polysaccharide synthase, floral development and adaptive evolution.</title>
        <authorList>
            <person name="Zhang G.Q."/>
            <person name="Xu Q."/>
            <person name="Bian C."/>
            <person name="Tsai W.C."/>
            <person name="Yeh C.M."/>
            <person name="Liu K.W."/>
            <person name="Yoshida K."/>
            <person name="Zhang L.S."/>
            <person name="Chang S.B."/>
            <person name="Chen F."/>
            <person name="Shi Y."/>
            <person name="Su Y.Y."/>
            <person name="Zhang Y.Q."/>
            <person name="Chen L.J."/>
            <person name="Yin Y."/>
            <person name="Lin M."/>
            <person name="Huang H."/>
            <person name="Deng H."/>
            <person name="Wang Z.W."/>
            <person name="Zhu S.L."/>
            <person name="Zhao X."/>
            <person name="Deng C."/>
            <person name="Niu S.C."/>
            <person name="Huang J."/>
            <person name="Wang M."/>
            <person name="Liu G.H."/>
            <person name="Yang H.J."/>
            <person name="Xiao X.J."/>
            <person name="Hsiao Y.Y."/>
            <person name="Wu W.L."/>
            <person name="Chen Y.Y."/>
            <person name="Mitsuda N."/>
            <person name="Ohme-Takagi M."/>
            <person name="Luo Y.B."/>
            <person name="Van de Peer Y."/>
            <person name="Liu Z.J."/>
        </authorList>
    </citation>
    <scope>NUCLEOTIDE SEQUENCE [LARGE SCALE GENOMIC DNA]</scope>
    <source>
        <tissue evidence="2">The whole plant</tissue>
    </source>
</reference>
<gene>
    <name evidence="2" type="ORF">MA16_Dca006749</name>
</gene>
<dbReference type="PANTHER" id="PTHR33133:SF3">
    <property type="entry name" value="TRANSMEMBRANE PROTEIN"/>
    <property type="match status" value="1"/>
</dbReference>
<feature type="transmembrane region" description="Helical" evidence="1">
    <location>
        <begin position="21"/>
        <end position="47"/>
    </location>
</feature>
<dbReference type="OrthoDB" id="687732at2759"/>
<protein>
    <recommendedName>
        <fullName evidence="4">Transmembrane protein</fullName>
    </recommendedName>
</protein>
<reference evidence="2 3" key="2">
    <citation type="journal article" date="2017" name="Nature">
        <title>The Apostasia genome and the evolution of orchids.</title>
        <authorList>
            <person name="Zhang G.Q."/>
            <person name="Liu K.W."/>
            <person name="Li Z."/>
            <person name="Lohaus R."/>
            <person name="Hsiao Y.Y."/>
            <person name="Niu S.C."/>
            <person name="Wang J.Y."/>
            <person name="Lin Y.C."/>
            <person name="Xu Q."/>
            <person name="Chen L.J."/>
            <person name="Yoshida K."/>
            <person name="Fujiwara S."/>
            <person name="Wang Z.W."/>
            <person name="Zhang Y.Q."/>
            <person name="Mitsuda N."/>
            <person name="Wang M."/>
            <person name="Liu G.H."/>
            <person name="Pecoraro L."/>
            <person name="Huang H.X."/>
            <person name="Xiao X.J."/>
            <person name="Lin M."/>
            <person name="Wu X.Y."/>
            <person name="Wu W.L."/>
            <person name="Chen Y.Y."/>
            <person name="Chang S.B."/>
            <person name="Sakamoto S."/>
            <person name="Ohme-Takagi M."/>
            <person name="Yagi M."/>
            <person name="Zeng S.J."/>
            <person name="Shen C.Y."/>
            <person name="Yeh C.M."/>
            <person name="Luo Y.B."/>
            <person name="Tsai W.C."/>
            <person name="Van de Peer Y."/>
            <person name="Liu Z.J."/>
        </authorList>
    </citation>
    <scope>NUCLEOTIDE SEQUENCE [LARGE SCALE GENOMIC DNA]</scope>
    <source>
        <tissue evidence="2">The whole plant</tissue>
    </source>
</reference>
<dbReference type="PANTHER" id="PTHR33133">
    <property type="entry name" value="OS08G0107100 PROTEIN-RELATED"/>
    <property type="match status" value="1"/>
</dbReference>
<dbReference type="AlphaFoldDB" id="A0A2I0W912"/>
<dbReference type="EMBL" id="KZ502843">
    <property type="protein sequence ID" value="PKU72156.1"/>
    <property type="molecule type" value="Genomic_DNA"/>
</dbReference>
<proteinExistence type="predicted"/>
<feature type="transmembrane region" description="Helical" evidence="1">
    <location>
        <begin position="139"/>
        <end position="172"/>
    </location>
</feature>
<evidence type="ECO:0008006" key="4">
    <source>
        <dbReference type="Google" id="ProtNLM"/>
    </source>
</evidence>
<dbReference type="Proteomes" id="UP000233837">
    <property type="component" value="Unassembled WGS sequence"/>
</dbReference>
<feature type="transmembrane region" description="Helical" evidence="1">
    <location>
        <begin position="234"/>
        <end position="257"/>
    </location>
</feature>
<evidence type="ECO:0000313" key="2">
    <source>
        <dbReference type="EMBL" id="PKU72156.1"/>
    </source>
</evidence>
<keyword evidence="1" id="KW-1133">Transmembrane helix</keyword>
<evidence type="ECO:0000256" key="1">
    <source>
        <dbReference type="SAM" id="Phobius"/>
    </source>
</evidence>
<keyword evidence="1" id="KW-0472">Membrane</keyword>
<feature type="transmembrane region" description="Helical" evidence="1">
    <location>
        <begin position="277"/>
        <end position="299"/>
    </location>
</feature>
<accession>A0A2I0W912</accession>
<feature type="transmembrane region" description="Helical" evidence="1">
    <location>
        <begin position="192"/>
        <end position="213"/>
    </location>
</feature>
<sequence>MEKAIKIIRSSIHSYFCNYQTFASLATILIFPASAATLLSTSLIPLYSPTSSSSSSSSTHLTSISHRLRSLFEAASFPLNSHLFDILCLKLSQTILSFLLTLPFTLTFFTLSKASIIFAAREFPRYRHALPSLSSILHLYPPLLLTHLFTIFIILSANVAIFSMFLIAFFAVGELGLTSRTSVLMLSGLATILYSTVVANVLVICNLASIVSAMENCSGYTAVLKACVLIRGRAAVALSLAFCSNLVMAATEALFQIRVMRIYNQHGIFDLSLMFEAFTIIYMYSILSVLDIIISCCFYKSCRYELLVKYEGQIARVREFESEEKNDLKA</sequence>